<evidence type="ECO:0000256" key="1">
    <source>
        <dbReference type="SAM" id="Coils"/>
    </source>
</evidence>
<reference evidence="3" key="1">
    <citation type="submission" date="2022-10" db="EMBL/GenBank/DDBJ databases">
        <title>Tapping the CABI collections for fungal endophytes: first genome assemblies for Collariella, Neodidymelliopsis, Ascochyta clinopodiicola, Didymella pomorum, Didymosphaeria variabile, Neocosmospora piperis and Neocucurbitaria cava.</title>
        <authorList>
            <person name="Hill R."/>
        </authorList>
    </citation>
    <scope>NUCLEOTIDE SEQUENCE</scope>
    <source>
        <strain evidence="3">IMI 366586</strain>
    </source>
</reference>
<feature type="compositionally biased region" description="Polar residues" evidence="2">
    <location>
        <begin position="219"/>
        <end position="231"/>
    </location>
</feature>
<feature type="compositionally biased region" description="Polar residues" evidence="2">
    <location>
        <begin position="268"/>
        <end position="277"/>
    </location>
</feature>
<gene>
    <name evidence="3" type="ORF">N0V84_012600</name>
</gene>
<feature type="compositionally biased region" description="Polar residues" evidence="2">
    <location>
        <begin position="100"/>
        <end position="124"/>
    </location>
</feature>
<sequence length="771" mass="86630">MAGVYRRTDSNDRRRSSSDYYDRRDDRERTSRDIDYRDRTSDRFHRSPRDTSSRRGSYERDEHARSRDRDRERDRERDSERDTKKPSEYSVVSPVERSLSRNSSNAFDQGSRTPSSAASGTSGQRLHASDAKSLAELLTESVHCRMQLHRVEARLKQVKNDLDRTPARPAEFASVDDVLRKDVQAFETTRVKCKQQTEKADNKLQSALETYLKKPQAPSPNSQPGAQSPQIGTFPGLDVRLMELQKSTSTLFNTQLNTEIGKVKESIKNQNDTNGSEVQDLRKNLDEEKRKNQLLEDRLDRLERRLEGMNTGQGMRITAIDEKLEKRISSDEQALQKLRESTEDRFKQLADLGRSVSAPAAEANTSDQVKAAVTEQDGRISALQGQLGPILESIQQLEAKSESQSSEYFATKDANDLVAKVEKLKQMLGDQATITGEHQQKQNSLVEDIFSLQSTVKEQGGKQESLDGIASSLGSVIKEQGQKQESLAADVASLRTITSEWPSEELKQLLGELPPAKDLRALVQDLPMPRDLKRLVEEMPPVQDLRKLVAEVPKMMESQARASPGSSTTLMTEEKVLQILETKVKNVEGILRKAFFTKLGELANGFGKVIDGERDRVKGLEEDLKKLDQKISTLERAVDSDESGQKGVEELSGRLDKRFQEQVAEINAIRGNIAGLGRELETVRGVSKGGLDDVQMQLTHLSDWANNLSTKNWYREVVQQIQAHVPTHVHGQLENVSSRMEAIEKRINDPEGSNKKRKVTNGSPVVINGNH</sequence>
<organism evidence="3 4">
    <name type="scientific">Fusarium piperis</name>
    <dbReference type="NCBI Taxonomy" id="1435070"/>
    <lineage>
        <taxon>Eukaryota</taxon>
        <taxon>Fungi</taxon>
        <taxon>Dikarya</taxon>
        <taxon>Ascomycota</taxon>
        <taxon>Pezizomycotina</taxon>
        <taxon>Sordariomycetes</taxon>
        <taxon>Hypocreomycetidae</taxon>
        <taxon>Hypocreales</taxon>
        <taxon>Nectriaceae</taxon>
        <taxon>Fusarium</taxon>
        <taxon>Fusarium solani species complex</taxon>
    </lineage>
</organism>
<comment type="caution">
    <text evidence="3">The sequence shown here is derived from an EMBL/GenBank/DDBJ whole genome shotgun (WGS) entry which is preliminary data.</text>
</comment>
<feature type="coiled-coil region" evidence="1">
    <location>
        <begin position="610"/>
        <end position="637"/>
    </location>
</feature>
<feature type="compositionally biased region" description="Basic and acidic residues" evidence="2">
    <location>
        <begin position="1"/>
        <end position="87"/>
    </location>
</feature>
<dbReference type="AlphaFoldDB" id="A0A9W8VZN5"/>
<feature type="region of interest" description="Disordered" evidence="2">
    <location>
        <begin position="1"/>
        <end position="128"/>
    </location>
</feature>
<feature type="region of interest" description="Disordered" evidence="2">
    <location>
        <begin position="265"/>
        <end position="285"/>
    </location>
</feature>
<dbReference type="EMBL" id="JAPEUR010000680">
    <property type="protein sequence ID" value="KAJ4307630.1"/>
    <property type="molecule type" value="Genomic_DNA"/>
</dbReference>
<protein>
    <submittedName>
        <fullName evidence="3">Uncharacterized protein</fullName>
    </submittedName>
</protein>
<proteinExistence type="predicted"/>
<evidence type="ECO:0000313" key="4">
    <source>
        <dbReference type="Proteomes" id="UP001140502"/>
    </source>
</evidence>
<keyword evidence="4" id="KW-1185">Reference proteome</keyword>
<name>A0A9W8VZN5_9HYPO</name>
<dbReference type="OrthoDB" id="5082913at2759"/>
<evidence type="ECO:0000256" key="2">
    <source>
        <dbReference type="SAM" id="MobiDB-lite"/>
    </source>
</evidence>
<keyword evidence="1" id="KW-0175">Coiled coil</keyword>
<dbReference type="Proteomes" id="UP001140502">
    <property type="component" value="Unassembled WGS sequence"/>
</dbReference>
<accession>A0A9W8VZN5</accession>
<evidence type="ECO:0000313" key="3">
    <source>
        <dbReference type="EMBL" id="KAJ4307630.1"/>
    </source>
</evidence>
<feature type="region of interest" description="Disordered" evidence="2">
    <location>
        <begin position="213"/>
        <end position="234"/>
    </location>
</feature>
<feature type="region of interest" description="Disordered" evidence="2">
    <location>
        <begin position="747"/>
        <end position="771"/>
    </location>
</feature>